<protein>
    <recommendedName>
        <fullName evidence="4">Prephenate dehydrogenase</fullName>
        <ecNumber evidence="3">1.3.1.12</ecNumber>
    </recommendedName>
</protein>
<dbReference type="InterPro" id="IPR050812">
    <property type="entry name" value="Preph/Arog_dehydrog"/>
</dbReference>
<dbReference type="InterPro" id="IPR008927">
    <property type="entry name" value="6-PGluconate_DH-like_C_sf"/>
</dbReference>
<evidence type="ECO:0000256" key="4">
    <source>
        <dbReference type="ARBA" id="ARBA00016891"/>
    </source>
</evidence>
<accession>A0A1T4VZR9</accession>
<proteinExistence type="inferred from homology"/>
<evidence type="ECO:0000256" key="10">
    <source>
        <dbReference type="ARBA" id="ARBA00049260"/>
    </source>
</evidence>
<keyword evidence="6" id="KW-0028">Amino-acid biosynthesis</keyword>
<dbReference type="GO" id="GO:0070403">
    <property type="term" value="F:NAD+ binding"/>
    <property type="evidence" value="ECO:0007669"/>
    <property type="project" value="InterPro"/>
</dbReference>
<dbReference type="PANTHER" id="PTHR21363">
    <property type="entry name" value="PREPHENATE DEHYDROGENASE"/>
    <property type="match status" value="1"/>
</dbReference>
<dbReference type="InterPro" id="IPR036291">
    <property type="entry name" value="NAD(P)-bd_dom_sf"/>
</dbReference>
<dbReference type="PANTHER" id="PTHR21363:SF0">
    <property type="entry name" value="PREPHENATE DEHYDROGENASE [NADP(+)]"/>
    <property type="match status" value="1"/>
</dbReference>
<dbReference type="GO" id="GO:0004665">
    <property type="term" value="F:prephenate dehydrogenase (NADP+) activity"/>
    <property type="evidence" value="ECO:0007669"/>
    <property type="project" value="InterPro"/>
</dbReference>
<dbReference type="STRING" id="39495.SAMN02745111_02020"/>
<evidence type="ECO:0000256" key="5">
    <source>
        <dbReference type="ARBA" id="ARBA00022498"/>
    </source>
</evidence>
<dbReference type="Gene3D" id="1.10.3660.10">
    <property type="entry name" value="6-phosphogluconate dehydrogenase C-terminal like domain"/>
    <property type="match status" value="1"/>
</dbReference>
<dbReference type="Gene3D" id="3.30.70.260">
    <property type="match status" value="1"/>
</dbReference>
<evidence type="ECO:0000259" key="12">
    <source>
        <dbReference type="PROSITE" id="PS51671"/>
    </source>
</evidence>
<evidence type="ECO:0000256" key="8">
    <source>
        <dbReference type="ARBA" id="ARBA00023027"/>
    </source>
</evidence>
<dbReference type="SUPFAM" id="SSF51735">
    <property type="entry name" value="NAD(P)-binding Rossmann-fold domains"/>
    <property type="match status" value="1"/>
</dbReference>
<evidence type="ECO:0000313" key="13">
    <source>
        <dbReference type="EMBL" id="SKA70389.1"/>
    </source>
</evidence>
<organism evidence="13 14">
    <name type="scientific">Eubacterium uniforme</name>
    <dbReference type="NCBI Taxonomy" id="39495"/>
    <lineage>
        <taxon>Bacteria</taxon>
        <taxon>Bacillati</taxon>
        <taxon>Bacillota</taxon>
        <taxon>Clostridia</taxon>
        <taxon>Eubacteriales</taxon>
        <taxon>Eubacteriaceae</taxon>
        <taxon>Eubacterium</taxon>
    </lineage>
</organism>
<feature type="domain" description="ACT" evidence="12">
    <location>
        <begin position="295"/>
        <end position="365"/>
    </location>
</feature>
<evidence type="ECO:0000256" key="6">
    <source>
        <dbReference type="ARBA" id="ARBA00022605"/>
    </source>
</evidence>
<dbReference type="SUPFAM" id="SSF48179">
    <property type="entry name" value="6-phosphogluconate dehydrogenase C-terminal domain-like"/>
    <property type="match status" value="1"/>
</dbReference>
<dbReference type="RefSeq" id="WP_078766857.1">
    <property type="nucleotide sequence ID" value="NZ_FUXZ01000013.1"/>
</dbReference>
<evidence type="ECO:0000259" key="11">
    <source>
        <dbReference type="PROSITE" id="PS51176"/>
    </source>
</evidence>
<feature type="domain" description="Prephenate/arogenate dehydrogenase" evidence="11">
    <location>
        <begin position="4"/>
        <end position="291"/>
    </location>
</feature>
<name>A0A1T4VZR9_9FIRM</name>
<dbReference type="FunFam" id="3.40.50.720:FF:000208">
    <property type="entry name" value="Prephenate dehydrogenase"/>
    <property type="match status" value="1"/>
</dbReference>
<keyword evidence="9" id="KW-0057">Aromatic amino acid biosynthesis</keyword>
<dbReference type="AlphaFoldDB" id="A0A1T4VZR9"/>
<evidence type="ECO:0000256" key="2">
    <source>
        <dbReference type="ARBA" id="ARBA00007964"/>
    </source>
</evidence>
<dbReference type="UniPathway" id="UPA00122">
    <property type="reaction ID" value="UER00961"/>
</dbReference>
<dbReference type="EC" id="1.3.1.12" evidence="3"/>
<dbReference type="Pfam" id="PF20463">
    <property type="entry name" value="PDH_C"/>
    <property type="match status" value="1"/>
</dbReference>
<reference evidence="13 14" key="1">
    <citation type="submission" date="2017-02" db="EMBL/GenBank/DDBJ databases">
        <authorList>
            <person name="Peterson S.W."/>
        </authorList>
    </citation>
    <scope>NUCLEOTIDE SEQUENCE [LARGE SCALE GENOMIC DNA]</scope>
    <source>
        <strain evidence="13 14">ATCC 35992</strain>
    </source>
</reference>
<evidence type="ECO:0000256" key="9">
    <source>
        <dbReference type="ARBA" id="ARBA00023141"/>
    </source>
</evidence>
<dbReference type="PROSITE" id="PS51176">
    <property type="entry name" value="PDH_ADH"/>
    <property type="match status" value="1"/>
</dbReference>
<dbReference type="FunFam" id="1.10.3660.10:FF:000003">
    <property type="entry name" value="Prephenate dehydrogenase"/>
    <property type="match status" value="1"/>
</dbReference>
<evidence type="ECO:0000256" key="3">
    <source>
        <dbReference type="ARBA" id="ARBA00012068"/>
    </source>
</evidence>
<dbReference type="InterPro" id="IPR002912">
    <property type="entry name" value="ACT_dom"/>
</dbReference>
<dbReference type="PROSITE" id="PS51671">
    <property type="entry name" value="ACT"/>
    <property type="match status" value="1"/>
</dbReference>
<dbReference type="Proteomes" id="UP000190814">
    <property type="component" value="Unassembled WGS sequence"/>
</dbReference>
<keyword evidence="7" id="KW-0560">Oxidoreductase</keyword>
<dbReference type="GO" id="GO:0006571">
    <property type="term" value="P:tyrosine biosynthetic process"/>
    <property type="evidence" value="ECO:0007669"/>
    <property type="project" value="UniProtKB-UniPathway"/>
</dbReference>
<evidence type="ECO:0000256" key="1">
    <source>
        <dbReference type="ARBA" id="ARBA00005067"/>
    </source>
</evidence>
<dbReference type="InterPro" id="IPR046825">
    <property type="entry name" value="PDH_C"/>
</dbReference>
<comment type="pathway">
    <text evidence="1">Amino-acid biosynthesis; L-tyrosine biosynthesis; (4-hydroxyphenyl)pyruvate from prephenate (NAD(+) route): step 1/1.</text>
</comment>
<evidence type="ECO:0000256" key="7">
    <source>
        <dbReference type="ARBA" id="ARBA00023002"/>
    </source>
</evidence>
<keyword evidence="8" id="KW-0520">NAD</keyword>
<comment type="catalytic activity">
    <reaction evidence="10">
        <text>prephenate + NAD(+) = 3-(4-hydroxyphenyl)pyruvate + CO2 + NADH</text>
        <dbReference type="Rhea" id="RHEA:13869"/>
        <dbReference type="ChEBI" id="CHEBI:16526"/>
        <dbReference type="ChEBI" id="CHEBI:29934"/>
        <dbReference type="ChEBI" id="CHEBI:36242"/>
        <dbReference type="ChEBI" id="CHEBI:57540"/>
        <dbReference type="ChEBI" id="CHEBI:57945"/>
        <dbReference type="EC" id="1.3.1.12"/>
    </reaction>
</comment>
<gene>
    <name evidence="13" type="ORF">SAMN02745111_02020</name>
</gene>
<dbReference type="Pfam" id="PF02153">
    <property type="entry name" value="PDH_N"/>
    <property type="match status" value="1"/>
</dbReference>
<dbReference type="GO" id="GO:0008977">
    <property type="term" value="F:prephenate dehydrogenase (NAD+) activity"/>
    <property type="evidence" value="ECO:0007669"/>
    <property type="project" value="UniProtKB-EC"/>
</dbReference>
<comment type="similarity">
    <text evidence="2">Belongs to the prephenate/arogenate dehydrogenase family.</text>
</comment>
<evidence type="ECO:0000313" key="14">
    <source>
        <dbReference type="Proteomes" id="UP000190814"/>
    </source>
</evidence>
<dbReference type="InterPro" id="IPR045865">
    <property type="entry name" value="ACT-like_dom_sf"/>
</dbReference>
<dbReference type="InterPro" id="IPR046826">
    <property type="entry name" value="PDH_N"/>
</dbReference>
<dbReference type="InterPro" id="IPR003099">
    <property type="entry name" value="Prephen_DH"/>
</dbReference>
<dbReference type="EMBL" id="FUXZ01000013">
    <property type="protein sequence ID" value="SKA70389.1"/>
    <property type="molecule type" value="Genomic_DNA"/>
</dbReference>
<dbReference type="Gene3D" id="3.40.50.720">
    <property type="entry name" value="NAD(P)-binding Rossmann-like Domain"/>
    <property type="match status" value="1"/>
</dbReference>
<sequence>MKDLTLGFIGLGLIGGSIAKSVKRVNPDVKIIAYNRTKSRLELAYSEGMVDEIADDIDEKFSECDYIFLCTPVEQNNTYLETLKNIIKKDAIITDVGSVKTPIHEAIEKVGLERNFIGGHPMAGSEKTGYENSNNHLFENAYYVISTSPLSPMDKVEEYKAFAAEIGAIPIVLDHNEHDMVVAAISHMPHLIASSLVNVVKNSDNEEGTMKTIAAGGFKDITRIASSSPEMWEQICTSNSKSISIMLDKFIKEMQKAKEYVDTKNGQAINEMFASSREYRDSFPDKGGAIFKPSMIYCDVEDEAGVIARIATLLAKNDISIKNIGIIHNRMFEEGVLLLELYDDSDRDHAVSVLQTGGITVIKRK</sequence>
<keyword evidence="5" id="KW-0827">Tyrosine biosynthesis</keyword>
<dbReference type="SUPFAM" id="SSF55021">
    <property type="entry name" value="ACT-like"/>
    <property type="match status" value="1"/>
</dbReference>
<keyword evidence="14" id="KW-1185">Reference proteome</keyword>
<dbReference type="OrthoDB" id="9802008at2"/>